<keyword evidence="3" id="KW-1185">Reference proteome</keyword>
<reference evidence="2 3" key="1">
    <citation type="submission" date="2019-06" db="EMBL/GenBank/DDBJ databases">
        <title>A novel bacterium of genus Amaricoccus, isolated from marine sediment.</title>
        <authorList>
            <person name="Huang H."/>
            <person name="Mo K."/>
            <person name="Hu Y."/>
        </authorList>
    </citation>
    <scope>NUCLEOTIDE SEQUENCE [LARGE SCALE GENOMIC DNA]</scope>
    <source>
        <strain evidence="2 3">HB172011</strain>
    </source>
</reference>
<name>A0A501WGG4_9RHOB</name>
<comment type="caution">
    <text evidence="2">The sequence shown here is derived from an EMBL/GenBank/DDBJ whole genome shotgun (WGS) entry which is preliminary data.</text>
</comment>
<accession>A0A501WGG4</accession>
<dbReference type="InterPro" id="IPR007435">
    <property type="entry name" value="DUF484"/>
</dbReference>
<dbReference type="OrthoDB" id="7200179at2"/>
<organism evidence="2 3">
    <name type="scientific">Amaricoccus solimangrovi</name>
    <dbReference type="NCBI Taxonomy" id="2589815"/>
    <lineage>
        <taxon>Bacteria</taxon>
        <taxon>Pseudomonadati</taxon>
        <taxon>Pseudomonadota</taxon>
        <taxon>Alphaproteobacteria</taxon>
        <taxon>Rhodobacterales</taxon>
        <taxon>Paracoccaceae</taxon>
        <taxon>Amaricoccus</taxon>
    </lineage>
</organism>
<sequence>MFHRRPVLVYHRGKSQGPKGRQSREQSHGSIRPRGASPCPAFSTRAPRGDRRARAVSAVSEEAASLLRDRILADPALVLEDDQVMRALLAADRRTQGRNVVDLRGVLVERLEDRLDRLEDTHREVLAAAYENVAGTNQVHRACLALLEPADFEGLLRVLTHDVAMILGVEVIRLGLEAPAAPAGSSLGPEGPLRDVMVALPRGGVDAYVRQGRGLGARRVTLRHARPEENAIYGARAGEVRSEALLKLDLGQGNLGGLLALGAADGHRFHPDQGTDLLGFLAGVFERVMRRWLS</sequence>
<feature type="region of interest" description="Disordered" evidence="1">
    <location>
        <begin position="1"/>
        <end position="50"/>
    </location>
</feature>
<evidence type="ECO:0000313" key="2">
    <source>
        <dbReference type="EMBL" id="TPE47575.1"/>
    </source>
</evidence>
<feature type="compositionally biased region" description="Basic residues" evidence="1">
    <location>
        <begin position="1"/>
        <end position="14"/>
    </location>
</feature>
<dbReference type="PANTHER" id="PTHR38765">
    <property type="entry name" value="DUF484 DOMAIN-CONTAINING PROTEIN"/>
    <property type="match status" value="1"/>
</dbReference>
<proteinExistence type="predicted"/>
<evidence type="ECO:0000256" key="1">
    <source>
        <dbReference type="SAM" id="MobiDB-lite"/>
    </source>
</evidence>
<evidence type="ECO:0000313" key="3">
    <source>
        <dbReference type="Proteomes" id="UP000319255"/>
    </source>
</evidence>
<gene>
    <name evidence="2" type="ORF">FJM51_19790</name>
</gene>
<dbReference type="Gene3D" id="3.30.450.40">
    <property type="match status" value="1"/>
</dbReference>
<dbReference type="PANTHER" id="PTHR38765:SF1">
    <property type="entry name" value="DUF484 DOMAIN-CONTAINING PROTEIN"/>
    <property type="match status" value="1"/>
</dbReference>
<dbReference type="Proteomes" id="UP000319255">
    <property type="component" value="Unassembled WGS sequence"/>
</dbReference>
<dbReference type="AlphaFoldDB" id="A0A501WGG4"/>
<dbReference type="InterPro" id="IPR029016">
    <property type="entry name" value="GAF-like_dom_sf"/>
</dbReference>
<dbReference type="Pfam" id="PF04340">
    <property type="entry name" value="DUF484"/>
    <property type="match status" value="1"/>
</dbReference>
<protein>
    <submittedName>
        <fullName evidence="2">DUF484 family protein</fullName>
    </submittedName>
</protein>
<dbReference type="EMBL" id="VFRP01000029">
    <property type="protein sequence ID" value="TPE47575.1"/>
    <property type="molecule type" value="Genomic_DNA"/>
</dbReference>